<dbReference type="EMBL" id="VITT01000022">
    <property type="protein sequence ID" value="TWB50940.1"/>
    <property type="molecule type" value="Genomic_DNA"/>
</dbReference>
<dbReference type="AlphaFoldDB" id="A0A560I1E3"/>
<gene>
    <name evidence="1" type="ORF">FBZ92_12232</name>
</gene>
<evidence type="ECO:0000313" key="1">
    <source>
        <dbReference type="EMBL" id="TWB50940.1"/>
    </source>
</evidence>
<dbReference type="Proteomes" id="UP000318050">
    <property type="component" value="Unassembled WGS sequence"/>
</dbReference>
<comment type="caution">
    <text evidence="1">The sequence shown here is derived from an EMBL/GenBank/DDBJ whole genome shotgun (WGS) entry which is preliminary data.</text>
</comment>
<accession>A0A560I1E3</accession>
<sequence length="144" mass="15451">MTDFLYIEPEVAGGLGPRTVIDQSVRPPTVTRLHYEIDGWLGDALVESFPVFLITPAAMAALMALGATGVEVAEAEITASIQFQELHPSQPPPSFLWLKPTGTAGCDDAGLNKDGRLVISRRILDALQPFGIAHALTAPFLDRV</sequence>
<organism evidence="1 2">
    <name type="scientific">Nitrospirillum amazonense</name>
    <dbReference type="NCBI Taxonomy" id="28077"/>
    <lineage>
        <taxon>Bacteria</taxon>
        <taxon>Pseudomonadati</taxon>
        <taxon>Pseudomonadota</taxon>
        <taxon>Alphaproteobacteria</taxon>
        <taxon>Rhodospirillales</taxon>
        <taxon>Azospirillaceae</taxon>
        <taxon>Nitrospirillum</taxon>
    </lineage>
</organism>
<name>A0A560I1E3_9PROT</name>
<protein>
    <submittedName>
        <fullName evidence="1">Uncharacterized protein</fullName>
    </submittedName>
</protein>
<evidence type="ECO:0000313" key="2">
    <source>
        <dbReference type="Proteomes" id="UP000318050"/>
    </source>
</evidence>
<proteinExistence type="predicted"/>
<dbReference type="OrthoDB" id="5879561at2"/>
<reference evidence="1 2" key="1">
    <citation type="submission" date="2019-06" db="EMBL/GenBank/DDBJ databases">
        <title>Genomic Encyclopedia of Type Strains, Phase IV (KMG-V): Genome sequencing to study the core and pangenomes of soil and plant-associated prokaryotes.</title>
        <authorList>
            <person name="Whitman W."/>
        </authorList>
    </citation>
    <scope>NUCLEOTIDE SEQUENCE [LARGE SCALE GENOMIC DNA]</scope>
    <source>
        <strain evidence="1 2">BR 11140</strain>
    </source>
</reference>